<gene>
    <name evidence="1" type="ORF">EVA_16909</name>
</gene>
<dbReference type="EMBL" id="AMCI01006068">
    <property type="protein sequence ID" value="EJW94985.1"/>
    <property type="molecule type" value="Genomic_DNA"/>
</dbReference>
<evidence type="ECO:0000313" key="1">
    <source>
        <dbReference type="EMBL" id="EJW94985.1"/>
    </source>
</evidence>
<feature type="non-terminal residue" evidence="1">
    <location>
        <position position="39"/>
    </location>
</feature>
<dbReference type="AlphaFoldDB" id="J9C587"/>
<organism evidence="1">
    <name type="scientific">gut metagenome</name>
    <dbReference type="NCBI Taxonomy" id="749906"/>
    <lineage>
        <taxon>unclassified sequences</taxon>
        <taxon>metagenomes</taxon>
        <taxon>organismal metagenomes</taxon>
    </lineage>
</organism>
<comment type="caution">
    <text evidence="1">The sequence shown here is derived from an EMBL/GenBank/DDBJ whole genome shotgun (WGS) entry which is preliminary data.</text>
</comment>
<protein>
    <submittedName>
        <fullName evidence="1">Uncharacterized protein</fullName>
    </submittedName>
</protein>
<proteinExistence type="predicted"/>
<name>J9C587_9ZZZZ</name>
<accession>J9C587</accession>
<reference evidence="1" key="1">
    <citation type="journal article" date="2012" name="PLoS ONE">
        <title>Gene sets for utilization of primary and secondary nutrition supplies in the distal gut of endangered iberian lynx.</title>
        <authorList>
            <person name="Alcaide M."/>
            <person name="Messina E."/>
            <person name="Richter M."/>
            <person name="Bargiela R."/>
            <person name="Peplies J."/>
            <person name="Huws S.A."/>
            <person name="Newbold C.J."/>
            <person name="Golyshin P.N."/>
            <person name="Simon M.A."/>
            <person name="Lopez G."/>
            <person name="Yakimov M.M."/>
            <person name="Ferrer M."/>
        </authorList>
    </citation>
    <scope>NUCLEOTIDE SEQUENCE</scope>
</reference>
<sequence>MGDEAGIKKAARYAHAAWFENAPASTPVADKDQLTGSSG</sequence>